<feature type="chain" id="PRO_5002133375" description="Lipoprotein" evidence="2">
    <location>
        <begin position="21"/>
        <end position="61"/>
    </location>
</feature>
<accession>A0A0C1IIP8</accession>
<dbReference type="RefSeq" id="WP_039140615.1">
    <property type="nucleotide sequence ID" value="NZ_JSVC01000015.1"/>
</dbReference>
<keyword evidence="2" id="KW-0732">Signal</keyword>
<dbReference type="PROSITE" id="PS51257">
    <property type="entry name" value="PROKAR_LIPOPROTEIN"/>
    <property type="match status" value="1"/>
</dbReference>
<dbReference type="Proteomes" id="UP000031408">
    <property type="component" value="Unassembled WGS sequence"/>
</dbReference>
<evidence type="ECO:0000256" key="1">
    <source>
        <dbReference type="SAM" id="MobiDB-lite"/>
    </source>
</evidence>
<organism evidence="3 4">
    <name type="scientific">Flavihumibacter solisilvae</name>
    <dbReference type="NCBI Taxonomy" id="1349421"/>
    <lineage>
        <taxon>Bacteria</taxon>
        <taxon>Pseudomonadati</taxon>
        <taxon>Bacteroidota</taxon>
        <taxon>Chitinophagia</taxon>
        <taxon>Chitinophagales</taxon>
        <taxon>Chitinophagaceae</taxon>
        <taxon>Flavihumibacter</taxon>
    </lineage>
</organism>
<evidence type="ECO:0000313" key="3">
    <source>
        <dbReference type="EMBL" id="KIC94060.1"/>
    </source>
</evidence>
<sequence length="61" mass="6783">MKKLLIILAAVITIAACNNASDRETHTDTTTTTMTDTSSTYQMDTTRTDSLRIGQDTMQQR</sequence>
<feature type="signal peptide" evidence="2">
    <location>
        <begin position="1"/>
        <end position="20"/>
    </location>
</feature>
<dbReference type="AlphaFoldDB" id="A0A0C1IIP8"/>
<evidence type="ECO:0008006" key="5">
    <source>
        <dbReference type="Google" id="ProtNLM"/>
    </source>
</evidence>
<dbReference type="EMBL" id="JSVC01000015">
    <property type="protein sequence ID" value="KIC94060.1"/>
    <property type="molecule type" value="Genomic_DNA"/>
</dbReference>
<name>A0A0C1IIP8_9BACT</name>
<reference evidence="3 4" key="1">
    <citation type="submission" date="2014-11" db="EMBL/GenBank/DDBJ databases">
        <title>Genome sequence of Flavihumibacter solisilvae 3-3.</title>
        <authorList>
            <person name="Zhou G."/>
            <person name="Li M."/>
            <person name="Wang G."/>
        </authorList>
    </citation>
    <scope>NUCLEOTIDE SEQUENCE [LARGE SCALE GENOMIC DNA]</scope>
    <source>
        <strain evidence="3 4">3-3</strain>
    </source>
</reference>
<comment type="caution">
    <text evidence="3">The sequence shown here is derived from an EMBL/GenBank/DDBJ whole genome shotgun (WGS) entry which is preliminary data.</text>
</comment>
<protein>
    <recommendedName>
        <fullName evidence="5">Lipoprotein</fullName>
    </recommendedName>
</protein>
<gene>
    <name evidence="3" type="ORF">OI18_13710</name>
</gene>
<evidence type="ECO:0000313" key="4">
    <source>
        <dbReference type="Proteomes" id="UP000031408"/>
    </source>
</evidence>
<proteinExistence type="predicted"/>
<feature type="compositionally biased region" description="Low complexity" evidence="1">
    <location>
        <begin position="28"/>
        <end position="45"/>
    </location>
</feature>
<keyword evidence="4" id="KW-1185">Reference proteome</keyword>
<feature type="region of interest" description="Disordered" evidence="1">
    <location>
        <begin position="19"/>
        <end position="61"/>
    </location>
</feature>
<evidence type="ECO:0000256" key="2">
    <source>
        <dbReference type="SAM" id="SignalP"/>
    </source>
</evidence>